<dbReference type="EMBL" id="PGOL01001890">
    <property type="protein sequence ID" value="PKI52919.1"/>
    <property type="molecule type" value="Genomic_DNA"/>
</dbReference>
<gene>
    <name evidence="1" type="ORF">CRG98_026750</name>
</gene>
<organism evidence="1 2">
    <name type="scientific">Punica granatum</name>
    <name type="common">Pomegranate</name>
    <dbReference type="NCBI Taxonomy" id="22663"/>
    <lineage>
        <taxon>Eukaryota</taxon>
        <taxon>Viridiplantae</taxon>
        <taxon>Streptophyta</taxon>
        <taxon>Embryophyta</taxon>
        <taxon>Tracheophyta</taxon>
        <taxon>Spermatophyta</taxon>
        <taxon>Magnoliopsida</taxon>
        <taxon>eudicotyledons</taxon>
        <taxon>Gunneridae</taxon>
        <taxon>Pentapetalae</taxon>
        <taxon>rosids</taxon>
        <taxon>malvids</taxon>
        <taxon>Myrtales</taxon>
        <taxon>Lythraceae</taxon>
        <taxon>Punica</taxon>
    </lineage>
</organism>
<evidence type="ECO:0000313" key="2">
    <source>
        <dbReference type="Proteomes" id="UP000233551"/>
    </source>
</evidence>
<proteinExistence type="predicted"/>
<accession>A0A2I0J9L3</accession>
<comment type="caution">
    <text evidence="1">The sequence shown here is derived from an EMBL/GenBank/DDBJ whole genome shotgun (WGS) entry which is preliminary data.</text>
</comment>
<dbReference type="Proteomes" id="UP000233551">
    <property type="component" value="Unassembled WGS sequence"/>
</dbReference>
<sequence>MWLKLFKHHRWQRAKSSHLGMVVSWKGGRNRMSADSKFRLNSSHSSFTSVERQRFRSLSNKEYTHLLGYRDCARAAGWEGGESVHCIHPDTKIMELTGKLKSAGD</sequence>
<evidence type="ECO:0000313" key="1">
    <source>
        <dbReference type="EMBL" id="PKI52919.1"/>
    </source>
</evidence>
<name>A0A2I0J9L3_PUNGR</name>
<keyword evidence="2" id="KW-1185">Reference proteome</keyword>
<dbReference type="AlphaFoldDB" id="A0A2I0J9L3"/>
<protein>
    <submittedName>
        <fullName evidence="1">Uncharacterized protein</fullName>
    </submittedName>
</protein>
<reference evidence="1 2" key="1">
    <citation type="submission" date="2017-11" db="EMBL/GenBank/DDBJ databases">
        <title>De-novo sequencing of pomegranate (Punica granatum L.) genome.</title>
        <authorList>
            <person name="Akparov Z."/>
            <person name="Amiraslanov A."/>
            <person name="Hajiyeva S."/>
            <person name="Abbasov M."/>
            <person name="Kaur K."/>
            <person name="Hamwieh A."/>
            <person name="Solovyev V."/>
            <person name="Salamov A."/>
            <person name="Braich B."/>
            <person name="Kosarev P."/>
            <person name="Mahmoud A."/>
            <person name="Hajiyev E."/>
            <person name="Babayeva S."/>
            <person name="Izzatullayeva V."/>
            <person name="Mammadov A."/>
            <person name="Mammadov A."/>
            <person name="Sharifova S."/>
            <person name="Ojaghi J."/>
            <person name="Eynullazada K."/>
            <person name="Bayramov B."/>
            <person name="Abdulazimova A."/>
            <person name="Shahmuradov I."/>
        </authorList>
    </citation>
    <scope>NUCLEOTIDE SEQUENCE [LARGE SCALE GENOMIC DNA]</scope>
    <source>
        <strain evidence="2">cv. AG2017</strain>
        <tissue evidence="1">Leaf</tissue>
    </source>
</reference>